<dbReference type="EMBL" id="JBHUDC010000008">
    <property type="protein sequence ID" value="MFD1514750.1"/>
    <property type="molecule type" value="Genomic_DNA"/>
</dbReference>
<feature type="region of interest" description="Disordered" evidence="1">
    <location>
        <begin position="1"/>
        <end position="52"/>
    </location>
</feature>
<dbReference type="RefSeq" id="WP_250874688.1">
    <property type="nucleotide sequence ID" value="NZ_JALXFV010000008.1"/>
</dbReference>
<keyword evidence="3" id="KW-1185">Reference proteome</keyword>
<accession>A0ABD6AZG7</accession>
<evidence type="ECO:0000256" key="1">
    <source>
        <dbReference type="SAM" id="MobiDB-lite"/>
    </source>
</evidence>
<comment type="caution">
    <text evidence="2">The sequence shown here is derived from an EMBL/GenBank/DDBJ whole genome shotgun (WGS) entry which is preliminary data.</text>
</comment>
<organism evidence="2 3">
    <name type="scientific">Halomarina rubra</name>
    <dbReference type="NCBI Taxonomy" id="2071873"/>
    <lineage>
        <taxon>Archaea</taxon>
        <taxon>Methanobacteriati</taxon>
        <taxon>Methanobacteriota</taxon>
        <taxon>Stenosarchaea group</taxon>
        <taxon>Halobacteria</taxon>
        <taxon>Halobacteriales</taxon>
        <taxon>Natronomonadaceae</taxon>
        <taxon>Halomarina</taxon>
    </lineage>
</organism>
<dbReference type="Proteomes" id="UP001597187">
    <property type="component" value="Unassembled WGS sequence"/>
</dbReference>
<reference evidence="2 3" key="1">
    <citation type="journal article" date="2019" name="Int. J. Syst. Evol. Microbiol.">
        <title>The Global Catalogue of Microorganisms (GCM) 10K type strain sequencing project: providing services to taxonomists for standard genome sequencing and annotation.</title>
        <authorList>
            <consortium name="The Broad Institute Genomics Platform"/>
            <consortium name="The Broad Institute Genome Sequencing Center for Infectious Disease"/>
            <person name="Wu L."/>
            <person name="Ma J."/>
        </authorList>
    </citation>
    <scope>NUCLEOTIDE SEQUENCE [LARGE SCALE GENOMIC DNA]</scope>
    <source>
        <strain evidence="2 3">CGMCC 1.12563</strain>
    </source>
</reference>
<dbReference type="AlphaFoldDB" id="A0ABD6AZG7"/>
<protein>
    <submittedName>
        <fullName evidence="2">Uncharacterized protein</fullName>
    </submittedName>
</protein>
<evidence type="ECO:0000313" key="3">
    <source>
        <dbReference type="Proteomes" id="UP001597187"/>
    </source>
</evidence>
<evidence type="ECO:0000313" key="2">
    <source>
        <dbReference type="EMBL" id="MFD1514750.1"/>
    </source>
</evidence>
<name>A0ABD6AZG7_9EURY</name>
<proteinExistence type="predicted"/>
<gene>
    <name evidence="2" type="ORF">ACFSBT_15825</name>
</gene>
<feature type="compositionally biased region" description="Basic and acidic residues" evidence="1">
    <location>
        <begin position="42"/>
        <end position="52"/>
    </location>
</feature>
<sequence length="141" mass="15190">MSDADGTVAGEKPANPSADAGYFPAPPVLDTMSQNDSLPDGWTERDHDPQVVDKYDPRQPSLYEHEDGTHVQAVPDAGNQATSGEDRWRVDVVDGDPKAPDETRTLGLRTGQGDALDFAREAMAAYAENGSFDAVAEETER</sequence>